<keyword evidence="1" id="KW-0472">Membrane</keyword>
<evidence type="ECO:0000313" key="3">
    <source>
        <dbReference type="Ensembl" id="ENSPNAP00000028391.2"/>
    </source>
</evidence>
<sequence>MVSSGEVVEGESVTLSCSSDSNPPVLIYSWFKRSAADAPLTTGQNYTITNISSQHSGLYYCTAQNQLGQHSSTPTRLDVLYPPRLPSVSEHVSGSSVTLVCVSDSNPASSYFWYKKTGSDIQLIGNSTNLTLVTGAHGSLYCMAMNQYGSYNSSVSLFISDNTSAKYAASSVTVILILTVIAAFLWMRRQAAAASNRSGEKSGRDECAPVYDNISAVPMTSAPTRTAASDDDEDELNYTTVRFTRSPLLYSTVQLPNALQQGKDVEYATVTLSKPRALRNPIYGTVKRT</sequence>
<dbReference type="GeneTree" id="ENSGT01010000222294"/>
<dbReference type="Ensembl" id="ENSPNAT00000000093.2">
    <property type="protein sequence ID" value="ENSPNAP00000028391.2"/>
    <property type="gene ID" value="ENSPNAG00000014072.2"/>
</dbReference>
<accession>A0A3B4DZA3</accession>
<feature type="domain" description="Ig-like" evidence="2">
    <location>
        <begin position="83"/>
        <end position="160"/>
    </location>
</feature>
<evidence type="ECO:0000259" key="2">
    <source>
        <dbReference type="PROSITE" id="PS50835"/>
    </source>
</evidence>
<dbReference type="SUPFAM" id="SSF48726">
    <property type="entry name" value="Immunoglobulin"/>
    <property type="match status" value="2"/>
</dbReference>
<dbReference type="InterPro" id="IPR003598">
    <property type="entry name" value="Ig_sub2"/>
</dbReference>
<dbReference type="PROSITE" id="PS50835">
    <property type="entry name" value="IG_LIKE"/>
    <property type="match status" value="2"/>
</dbReference>
<dbReference type="SMART" id="SM00409">
    <property type="entry name" value="IG"/>
    <property type="match status" value="2"/>
</dbReference>
<dbReference type="Pfam" id="PF13895">
    <property type="entry name" value="Ig_2"/>
    <property type="match status" value="1"/>
</dbReference>
<protein>
    <recommendedName>
        <fullName evidence="2">Ig-like domain-containing protein</fullName>
    </recommendedName>
</protein>
<dbReference type="Proteomes" id="UP001501920">
    <property type="component" value="Chromosome 25"/>
</dbReference>
<name>A0A3B4DZA3_PYGNA</name>
<dbReference type="PANTHER" id="PTHR46013:SF4">
    <property type="entry name" value="B-CELL RECEPTOR CD22-RELATED"/>
    <property type="match status" value="1"/>
</dbReference>
<reference evidence="3 4" key="1">
    <citation type="submission" date="2020-10" db="EMBL/GenBank/DDBJ databases">
        <title>Pygocentrus nattereri (red-bellied piranha) genome, fPygNat1, primary haplotype.</title>
        <authorList>
            <person name="Myers G."/>
            <person name="Meyer A."/>
            <person name="Karagic N."/>
            <person name="Pippel M."/>
            <person name="Winkler S."/>
            <person name="Tracey A."/>
            <person name="Wood J."/>
            <person name="Formenti G."/>
            <person name="Howe K."/>
            <person name="Fedrigo O."/>
            <person name="Jarvis E.D."/>
        </authorList>
    </citation>
    <scope>NUCLEOTIDE SEQUENCE [LARGE SCALE GENOMIC DNA]</scope>
</reference>
<keyword evidence="4" id="KW-1185">Reference proteome</keyword>
<evidence type="ECO:0000256" key="1">
    <source>
        <dbReference type="SAM" id="Phobius"/>
    </source>
</evidence>
<feature type="transmembrane region" description="Helical" evidence="1">
    <location>
        <begin position="167"/>
        <end position="187"/>
    </location>
</feature>
<dbReference type="InterPro" id="IPR003599">
    <property type="entry name" value="Ig_sub"/>
</dbReference>
<dbReference type="Gene3D" id="2.60.40.10">
    <property type="entry name" value="Immunoglobulins"/>
    <property type="match status" value="2"/>
</dbReference>
<dbReference type="InterPro" id="IPR036179">
    <property type="entry name" value="Ig-like_dom_sf"/>
</dbReference>
<dbReference type="AlphaFoldDB" id="A0A3B4DZA3"/>
<feature type="domain" description="Ig-like" evidence="2">
    <location>
        <begin position="1"/>
        <end position="78"/>
    </location>
</feature>
<dbReference type="SMART" id="SM00408">
    <property type="entry name" value="IGc2"/>
    <property type="match status" value="2"/>
</dbReference>
<evidence type="ECO:0000313" key="4">
    <source>
        <dbReference type="Proteomes" id="UP001501920"/>
    </source>
</evidence>
<dbReference type="InterPro" id="IPR007110">
    <property type="entry name" value="Ig-like_dom"/>
</dbReference>
<dbReference type="InterPro" id="IPR013783">
    <property type="entry name" value="Ig-like_fold"/>
</dbReference>
<proteinExistence type="predicted"/>
<organism evidence="3 4">
    <name type="scientific">Pygocentrus nattereri</name>
    <name type="common">Red-bellied piranha</name>
    <dbReference type="NCBI Taxonomy" id="42514"/>
    <lineage>
        <taxon>Eukaryota</taxon>
        <taxon>Metazoa</taxon>
        <taxon>Chordata</taxon>
        <taxon>Craniata</taxon>
        <taxon>Vertebrata</taxon>
        <taxon>Euteleostomi</taxon>
        <taxon>Actinopterygii</taxon>
        <taxon>Neopterygii</taxon>
        <taxon>Teleostei</taxon>
        <taxon>Ostariophysi</taxon>
        <taxon>Characiformes</taxon>
        <taxon>Characoidei</taxon>
        <taxon>Pygocentrus</taxon>
    </lineage>
</organism>
<dbReference type="OMA" id="LYYCTAQ"/>
<keyword evidence="1" id="KW-0812">Transmembrane</keyword>
<reference evidence="3" key="3">
    <citation type="submission" date="2025-09" db="UniProtKB">
        <authorList>
            <consortium name="Ensembl"/>
        </authorList>
    </citation>
    <scope>IDENTIFICATION</scope>
</reference>
<dbReference type="PANTHER" id="PTHR46013">
    <property type="entry name" value="VASCULAR CELL ADHESION MOLECULE 1"/>
    <property type="match status" value="1"/>
</dbReference>
<reference evidence="3" key="2">
    <citation type="submission" date="2025-08" db="UniProtKB">
        <authorList>
            <consortium name="Ensembl"/>
        </authorList>
    </citation>
    <scope>IDENTIFICATION</scope>
</reference>
<keyword evidence="1" id="KW-1133">Transmembrane helix</keyword>